<evidence type="ECO:0000313" key="3">
    <source>
        <dbReference type="EMBL" id="ETO29494.1"/>
    </source>
</evidence>
<feature type="transmembrane region" description="Helical" evidence="2">
    <location>
        <begin position="320"/>
        <end position="341"/>
    </location>
</feature>
<name>X6NUN1_RETFI</name>
<keyword evidence="2" id="KW-1133">Transmembrane helix</keyword>
<reference evidence="3 4" key="1">
    <citation type="journal article" date="2013" name="Curr. Biol.">
        <title>The Genome of the Foraminiferan Reticulomyxa filosa.</title>
        <authorList>
            <person name="Glockner G."/>
            <person name="Hulsmann N."/>
            <person name="Schleicher M."/>
            <person name="Noegel A.A."/>
            <person name="Eichinger L."/>
            <person name="Gallinger C."/>
            <person name="Pawlowski J."/>
            <person name="Sierra R."/>
            <person name="Euteneuer U."/>
            <person name="Pillet L."/>
            <person name="Moustafa A."/>
            <person name="Platzer M."/>
            <person name="Groth M."/>
            <person name="Szafranski K."/>
            <person name="Schliwa M."/>
        </authorList>
    </citation>
    <scope>NUCLEOTIDE SEQUENCE [LARGE SCALE GENOMIC DNA]</scope>
</reference>
<keyword evidence="2" id="KW-0812">Transmembrane</keyword>
<sequence length="423" mass="50193">MDHNFTDIVSAIENCASIFGQNMEPGQERKGKEEEEKKEKRREEEQDKDAEDDGGDSSESNGSGSNERHETGNSCWEEWLKSNNKTYELALQYEKDKHNDVLLYYRLVLINYHFAANNDNILKTELNKIRDDVIVNRTLKLKPQQMSYMCRYKIMEEAPKEANEYGNPYSIPRQNAFTPNCNDNRNGNGKLTSLYSSNDQQEQWYQHYDFDRLTTRTVMNESDLIGKNYDLVQRYAFLYWHRHPITKKFVQMRDYAHFCWMSPYVLIFYFLLPLFILGRCLALFYPFLSTVWMLVLHKQYLWTWGRDSNQQNHLQVCDYVALGATFVYGILFVCVGCYLYYSRVYFEEMLLMNVLPTNSMINFDAAQRVLKKIAWEYELYVWHPWWKSILTENVGPKISNTIMSFLPNNYFQHCDCIADAKSE</sequence>
<dbReference type="EMBL" id="ASPP01006024">
    <property type="protein sequence ID" value="ETO29494.1"/>
    <property type="molecule type" value="Genomic_DNA"/>
</dbReference>
<feature type="compositionally biased region" description="Acidic residues" evidence="1">
    <location>
        <begin position="46"/>
        <end position="56"/>
    </location>
</feature>
<comment type="caution">
    <text evidence="3">The sequence shown here is derived from an EMBL/GenBank/DDBJ whole genome shotgun (WGS) entry which is preliminary data.</text>
</comment>
<evidence type="ECO:0000313" key="4">
    <source>
        <dbReference type="Proteomes" id="UP000023152"/>
    </source>
</evidence>
<dbReference type="Proteomes" id="UP000023152">
    <property type="component" value="Unassembled WGS sequence"/>
</dbReference>
<evidence type="ECO:0000256" key="1">
    <source>
        <dbReference type="SAM" id="MobiDB-lite"/>
    </source>
</evidence>
<accession>X6NUN1</accession>
<organism evidence="3 4">
    <name type="scientific">Reticulomyxa filosa</name>
    <dbReference type="NCBI Taxonomy" id="46433"/>
    <lineage>
        <taxon>Eukaryota</taxon>
        <taxon>Sar</taxon>
        <taxon>Rhizaria</taxon>
        <taxon>Retaria</taxon>
        <taxon>Foraminifera</taxon>
        <taxon>Monothalamids</taxon>
        <taxon>Reticulomyxidae</taxon>
        <taxon>Reticulomyxa</taxon>
    </lineage>
</organism>
<evidence type="ECO:0000256" key="2">
    <source>
        <dbReference type="SAM" id="Phobius"/>
    </source>
</evidence>
<feature type="region of interest" description="Disordered" evidence="1">
    <location>
        <begin position="16"/>
        <end position="71"/>
    </location>
</feature>
<feature type="transmembrane region" description="Helical" evidence="2">
    <location>
        <begin position="283"/>
        <end position="300"/>
    </location>
</feature>
<dbReference type="AlphaFoldDB" id="X6NUN1"/>
<proteinExistence type="predicted"/>
<keyword evidence="2" id="KW-0472">Membrane</keyword>
<feature type="transmembrane region" description="Helical" evidence="2">
    <location>
        <begin position="255"/>
        <end position="276"/>
    </location>
</feature>
<feature type="compositionally biased region" description="Basic and acidic residues" evidence="1">
    <location>
        <begin position="26"/>
        <end position="45"/>
    </location>
</feature>
<protein>
    <submittedName>
        <fullName evidence="3">Uncharacterized protein</fullName>
    </submittedName>
</protein>
<keyword evidence="4" id="KW-1185">Reference proteome</keyword>
<gene>
    <name evidence="3" type="ORF">RFI_07624</name>
</gene>